<evidence type="ECO:0000313" key="2">
    <source>
        <dbReference type="EMBL" id="QEO18851.1"/>
    </source>
</evidence>
<evidence type="ECO:0000313" key="3">
    <source>
        <dbReference type="Proteomes" id="UP000324536"/>
    </source>
</evidence>
<proteinExistence type="predicted"/>
<feature type="signal peptide" evidence="1">
    <location>
        <begin position="1"/>
        <end position="20"/>
    </location>
</feature>
<evidence type="ECO:0000256" key="1">
    <source>
        <dbReference type="SAM" id="SignalP"/>
    </source>
</evidence>
<dbReference type="KEGG" id="acek:FLP30_13355"/>
<dbReference type="InterPro" id="IPR036249">
    <property type="entry name" value="Thioredoxin-like_sf"/>
</dbReference>
<gene>
    <name evidence="2" type="ORF">FLP30_13355</name>
</gene>
<dbReference type="RefSeq" id="WP_149280505.1">
    <property type="nucleotide sequence ID" value="NZ_CP043507.1"/>
</dbReference>
<dbReference type="PANTHER" id="PTHR35272:SF4">
    <property type="entry name" value="THIOL:DISULFIDE INTERCHANGE PROTEIN DSBG"/>
    <property type="match status" value="1"/>
</dbReference>
<dbReference type="SUPFAM" id="SSF52833">
    <property type="entry name" value="Thioredoxin-like"/>
    <property type="match status" value="1"/>
</dbReference>
<accession>A0A5C1YS11</accession>
<protein>
    <submittedName>
        <fullName evidence="2">DsbC family protein</fullName>
    </submittedName>
</protein>
<dbReference type="OrthoDB" id="12976at2"/>
<dbReference type="Gene3D" id="3.10.450.70">
    <property type="entry name" value="Disulphide bond isomerase, DsbC/G, N-terminal"/>
    <property type="match status" value="1"/>
</dbReference>
<name>A0A5C1YS11_9PROT</name>
<reference evidence="2 3" key="1">
    <citation type="submission" date="2019-09" db="EMBL/GenBank/DDBJ databases">
        <title>Genome sequencing of strain KACC 21233.</title>
        <authorList>
            <person name="Heo J."/>
            <person name="Kim S.-J."/>
            <person name="Kim J.-S."/>
            <person name="Hong S.-B."/>
            <person name="Kwon S.-W."/>
        </authorList>
    </citation>
    <scope>NUCLEOTIDE SEQUENCE [LARGE SCALE GENOMIC DNA]</scope>
    <source>
        <strain evidence="2 3">KACC 21233</strain>
        <plasmid evidence="2 3">unnamed1</plasmid>
    </source>
</reference>
<organism evidence="2 3">
    <name type="scientific">Acetobacter vaccinii</name>
    <dbReference type="NCBI Taxonomy" id="2592655"/>
    <lineage>
        <taxon>Bacteria</taxon>
        <taxon>Pseudomonadati</taxon>
        <taxon>Pseudomonadota</taxon>
        <taxon>Alphaproteobacteria</taxon>
        <taxon>Acetobacterales</taxon>
        <taxon>Acetobacteraceae</taxon>
        <taxon>Acetobacter</taxon>
    </lineage>
</organism>
<dbReference type="InterPro" id="IPR051470">
    <property type="entry name" value="Thiol:disulfide_interchange"/>
</dbReference>
<feature type="chain" id="PRO_5022679096" evidence="1">
    <location>
        <begin position="21"/>
        <end position="313"/>
    </location>
</feature>
<dbReference type="Gene3D" id="3.40.30.10">
    <property type="entry name" value="Glutaredoxin"/>
    <property type="match status" value="1"/>
</dbReference>
<dbReference type="PANTHER" id="PTHR35272">
    <property type="entry name" value="THIOL:DISULFIDE INTERCHANGE PROTEIN DSBC-RELATED"/>
    <property type="match status" value="1"/>
</dbReference>
<dbReference type="Proteomes" id="UP000324536">
    <property type="component" value="Plasmid unnamed1"/>
</dbReference>
<dbReference type="AlphaFoldDB" id="A0A5C1YS11"/>
<sequence>MRQITPTLLVALATPGMAMAATQCSAPAQAMTGPTVQQAPVSSPHLRPLDAAEIASSPALARIAHNGAELWEIDTAAQNHGLMAVFARNGSNFRTFYITPDHEAEIGGIMWDRNGHNLTRAALATVDGLVPTIHWNPKAPPSVQHPASTGAPKPGIDVVQRMSQASYGLYGPDSAPRVYMIVDPLCPYSTRALERLRPYVDSGRLQLALVPISINDWENGRQSTPAAQAMLSSAHGHMQETWQKIIASGHADPAVPPAPEAAAQLALNLNAAHDVGMMGTPTLIWRDSDGVTHNEAGLPDNLDQAIARMKARP</sequence>
<keyword evidence="3" id="KW-1185">Reference proteome</keyword>
<keyword evidence="2" id="KW-0614">Plasmid</keyword>
<keyword evidence="1" id="KW-0732">Signal</keyword>
<dbReference type="EMBL" id="CP043507">
    <property type="protein sequence ID" value="QEO18851.1"/>
    <property type="molecule type" value="Genomic_DNA"/>
</dbReference>
<geneLocation type="plasmid" evidence="2">
    <name>unnamed1</name>
</geneLocation>
<dbReference type="InterPro" id="IPR009094">
    <property type="entry name" value="DiS-bond_isomerase_DsbC/G_N_sf"/>
</dbReference>
<dbReference type="GO" id="GO:0042597">
    <property type="term" value="C:periplasmic space"/>
    <property type="evidence" value="ECO:0007669"/>
    <property type="project" value="InterPro"/>
</dbReference>